<dbReference type="Proteomes" id="UP000521943">
    <property type="component" value="Unassembled WGS sequence"/>
</dbReference>
<comment type="function">
    <text evidence="9">Catalyzes the single-oxidation or sequential double oxidation reaction of carbohydrates primarily at carbon-2 and/or carbon-3 with the concomitant reduction of the flavin. The enzyme exhibits a broad sugar substrate specificity, oxidizing different aldopyranoses to the corresponding C-1, C-2, C-3 or C-1,2, C-2,3 and C-3,4 (di)dehydro sugars with substrate-specific regioselectivity. Accepts only a narrow range of electron acceptors such as substituted benzoquinones and complexed metal ions and reacts extremely slowly with O(2) as acceptor. May play a role in the natural recycling of plant matter by oxidizing all major monosaccharides in lignocellulose and by reducing quinone compounds or reactive radical species generated during lignin depolymerization.</text>
</comment>
<reference evidence="19 20" key="1">
    <citation type="submission" date="2020-07" db="EMBL/GenBank/DDBJ databases">
        <title>Comparative genomics of pyrophilous fungi reveals a link between fire events and developmental genes.</title>
        <authorList>
            <consortium name="DOE Joint Genome Institute"/>
            <person name="Steindorff A.S."/>
            <person name="Carver A."/>
            <person name="Calhoun S."/>
            <person name="Stillman K."/>
            <person name="Liu H."/>
            <person name="Lipzen A."/>
            <person name="Pangilinan J."/>
            <person name="Labutti K."/>
            <person name="Bruns T.D."/>
            <person name="Grigoriev I.V."/>
        </authorList>
    </citation>
    <scope>NUCLEOTIDE SEQUENCE [LARGE SCALE GENOMIC DNA]</scope>
    <source>
        <strain evidence="19 20">CBS 144469</strain>
    </source>
</reference>
<dbReference type="PANTHER" id="PTHR11552">
    <property type="entry name" value="GLUCOSE-METHANOL-CHOLINE GMC OXIDOREDUCTASE"/>
    <property type="match status" value="1"/>
</dbReference>
<evidence type="ECO:0000256" key="5">
    <source>
        <dbReference type="ARBA" id="ARBA00013177"/>
    </source>
</evidence>
<comment type="catalytic activity">
    <reaction evidence="11">
        <text>pyranose + acceptor = pyranos-2,3-diulose + reduced acceptor.</text>
        <dbReference type="EC" id="1.1.99.29"/>
    </reaction>
</comment>
<dbReference type="OrthoDB" id="269227at2759"/>
<gene>
    <name evidence="19" type="ORF">DFP72DRAFT_1173150</name>
</gene>
<name>A0A8H6M337_9AGAR</name>
<dbReference type="EC" id="1.1.99.29" evidence="5"/>
<evidence type="ECO:0000259" key="18">
    <source>
        <dbReference type="PROSITE" id="PS00624"/>
    </source>
</evidence>
<comment type="cofactor">
    <cofactor evidence="1 16">
        <name>FAD</name>
        <dbReference type="ChEBI" id="CHEBI:57692"/>
    </cofactor>
</comment>
<keyword evidence="6" id="KW-0964">Secreted</keyword>
<dbReference type="EMBL" id="JACGCI010000060">
    <property type="protein sequence ID" value="KAF6749807.1"/>
    <property type="molecule type" value="Genomic_DNA"/>
</dbReference>
<dbReference type="AlphaFoldDB" id="A0A8H6M337"/>
<feature type="coiled-coil region" evidence="17">
    <location>
        <begin position="34"/>
        <end position="93"/>
    </location>
</feature>
<dbReference type="GO" id="GO:0033718">
    <property type="term" value="F:pyranose dehydrogenase (acceptor) activity"/>
    <property type="evidence" value="ECO:0007669"/>
    <property type="project" value="UniProtKB-EC"/>
</dbReference>
<dbReference type="InterPro" id="IPR007867">
    <property type="entry name" value="GMC_OxRtase_C"/>
</dbReference>
<proteinExistence type="inferred from homology"/>
<dbReference type="GO" id="GO:0005576">
    <property type="term" value="C:extracellular region"/>
    <property type="evidence" value="ECO:0007669"/>
    <property type="project" value="UniProtKB-SubCell"/>
</dbReference>
<comment type="catalytic activity">
    <reaction evidence="10">
        <text>pyranose + acceptor = pyranos-2-ulose + reduced acceptor.</text>
        <dbReference type="EC" id="1.1.99.29"/>
    </reaction>
</comment>
<comment type="similarity">
    <text evidence="3">Belongs to the GMC oxidoreductase family.</text>
</comment>
<feature type="active site" description="Proton acceptor" evidence="15">
    <location>
        <position position="633"/>
    </location>
</feature>
<comment type="catalytic activity">
    <reaction evidence="13">
        <text>a pyranoside + acceptor = a pyranosid-3-ulose + reduced acceptor.</text>
        <dbReference type="EC" id="1.1.99.29"/>
    </reaction>
</comment>
<accession>A0A8H6M337</accession>
<dbReference type="PROSITE" id="PS00624">
    <property type="entry name" value="GMC_OXRED_2"/>
    <property type="match status" value="1"/>
</dbReference>
<organism evidence="19 20">
    <name type="scientific">Ephemerocybe angulata</name>
    <dbReference type="NCBI Taxonomy" id="980116"/>
    <lineage>
        <taxon>Eukaryota</taxon>
        <taxon>Fungi</taxon>
        <taxon>Dikarya</taxon>
        <taxon>Basidiomycota</taxon>
        <taxon>Agaricomycotina</taxon>
        <taxon>Agaricomycetes</taxon>
        <taxon>Agaricomycetidae</taxon>
        <taxon>Agaricales</taxon>
        <taxon>Agaricineae</taxon>
        <taxon>Psathyrellaceae</taxon>
        <taxon>Ephemerocybe</taxon>
    </lineage>
</organism>
<evidence type="ECO:0000256" key="10">
    <source>
        <dbReference type="ARBA" id="ARBA00033986"/>
    </source>
</evidence>
<evidence type="ECO:0000313" key="19">
    <source>
        <dbReference type="EMBL" id="KAF6749807.1"/>
    </source>
</evidence>
<keyword evidence="17" id="KW-0175">Coiled coil</keyword>
<evidence type="ECO:0000256" key="3">
    <source>
        <dbReference type="ARBA" id="ARBA00010790"/>
    </source>
</evidence>
<dbReference type="Pfam" id="PF00732">
    <property type="entry name" value="GMC_oxred_N"/>
    <property type="match status" value="1"/>
</dbReference>
<dbReference type="PIRSF" id="PIRSF000137">
    <property type="entry name" value="Alcohol_oxidase"/>
    <property type="match status" value="1"/>
</dbReference>
<keyword evidence="7" id="KW-0285">Flavoprotein</keyword>
<dbReference type="PANTHER" id="PTHR11552:SF147">
    <property type="entry name" value="CHOLINE DEHYDROGENASE, MITOCHONDRIAL"/>
    <property type="match status" value="1"/>
</dbReference>
<evidence type="ECO:0000256" key="6">
    <source>
        <dbReference type="ARBA" id="ARBA00022525"/>
    </source>
</evidence>
<comment type="catalytic activity">
    <reaction evidence="14">
        <text>a pyranoside + acceptor = a pyranosid-3,4-diulose + reduced acceptor.</text>
        <dbReference type="EC" id="1.1.99.29"/>
    </reaction>
</comment>
<evidence type="ECO:0000256" key="12">
    <source>
        <dbReference type="ARBA" id="ARBA00034029"/>
    </source>
</evidence>
<dbReference type="SUPFAM" id="SSF54373">
    <property type="entry name" value="FAD-linked reductases, C-terminal domain"/>
    <property type="match status" value="1"/>
</dbReference>
<feature type="binding site" evidence="16">
    <location>
        <position position="339"/>
    </location>
    <ligand>
        <name>FAD</name>
        <dbReference type="ChEBI" id="CHEBI:57692"/>
    </ligand>
</feature>
<comment type="subcellular location">
    <subcellularLocation>
        <location evidence="2">Secreted</location>
    </subcellularLocation>
</comment>
<dbReference type="Pfam" id="PF05199">
    <property type="entry name" value="GMC_oxred_C"/>
    <property type="match status" value="1"/>
</dbReference>
<dbReference type="SUPFAM" id="SSF51905">
    <property type="entry name" value="FAD/NAD(P)-binding domain"/>
    <property type="match status" value="1"/>
</dbReference>
<keyword evidence="8 16" id="KW-0274">FAD</keyword>
<evidence type="ECO:0000256" key="13">
    <source>
        <dbReference type="ARBA" id="ARBA00034050"/>
    </source>
</evidence>
<evidence type="ECO:0000256" key="1">
    <source>
        <dbReference type="ARBA" id="ARBA00001974"/>
    </source>
</evidence>
<comment type="subunit">
    <text evidence="4">Monomer.</text>
</comment>
<feature type="domain" description="Glucose-methanol-choline oxidoreductase N-terminal" evidence="18">
    <location>
        <begin position="379"/>
        <end position="393"/>
    </location>
</feature>
<keyword evidence="20" id="KW-1185">Reference proteome</keyword>
<evidence type="ECO:0000256" key="8">
    <source>
        <dbReference type="ARBA" id="ARBA00022827"/>
    </source>
</evidence>
<dbReference type="GO" id="GO:0050660">
    <property type="term" value="F:flavin adenine dinucleotide binding"/>
    <property type="evidence" value="ECO:0007669"/>
    <property type="project" value="InterPro"/>
</dbReference>
<dbReference type="Gene3D" id="3.50.50.60">
    <property type="entry name" value="FAD/NAD(P)-binding domain"/>
    <property type="match status" value="1"/>
</dbReference>
<protein>
    <recommendedName>
        <fullName evidence="5">pyranose dehydrogenase (acceptor)</fullName>
        <ecNumber evidence="5">1.1.99.29</ecNumber>
    </recommendedName>
</protein>
<comment type="caution">
    <text evidence="19">The sequence shown here is derived from an EMBL/GenBank/DDBJ whole genome shotgun (WGS) entry which is preliminary data.</text>
</comment>
<evidence type="ECO:0000256" key="11">
    <source>
        <dbReference type="ARBA" id="ARBA00034010"/>
    </source>
</evidence>
<dbReference type="Gene3D" id="3.30.560.10">
    <property type="entry name" value="Glucose Oxidase, domain 3"/>
    <property type="match status" value="1"/>
</dbReference>
<dbReference type="InterPro" id="IPR012132">
    <property type="entry name" value="GMC_OxRdtase"/>
</dbReference>
<evidence type="ECO:0000256" key="14">
    <source>
        <dbReference type="ARBA" id="ARBA00034059"/>
    </source>
</evidence>
<evidence type="ECO:0000256" key="15">
    <source>
        <dbReference type="PIRSR" id="PIRSR000137-1"/>
    </source>
</evidence>
<evidence type="ECO:0000256" key="9">
    <source>
        <dbReference type="ARBA" id="ARBA00024699"/>
    </source>
</evidence>
<evidence type="ECO:0000313" key="20">
    <source>
        <dbReference type="Proteomes" id="UP000521943"/>
    </source>
</evidence>
<evidence type="ECO:0000256" key="16">
    <source>
        <dbReference type="PIRSR" id="PIRSR000137-2"/>
    </source>
</evidence>
<sequence length="657" mass="70952">MSESHIEYLLNECDEKSRKILHLEATTKALKDHLSALTDQAAEYERHITDEMSEARALRLELHAMRAEFLRMQKAARAEKNRLEEEIREWAARSNAAVFQDASSLPSDKQYDIVVVGGGTAGSVISSRLTEDPKINVLLIEAGPDDEGAIDLQIPGNFPDGIEPKYHWNFTTTPQSGLNDRALPYDRGHVLGGSSSINGMVYTRGAADDYDRWANVTGDDGWKWNSLLPLIKRHERWSGAVGGRNISGQYDPSVHGYDGQTKVALPWSGPNAFDNLCLEEAKAGSEFTFNLDPNSGKPLGLTWVQSTFGGGERSSASRAYLHTSVRQRSNLDILVNTRVTRVLSVGNVGSKDFRTVEIGTTVGALRNVTARVEVVLSAGSIGTPHILLLSGIGNKTELDAVGVPSTHELNDVGKNLSDHFALFAFGTSTAPDPPPVDHTAALLQWTQNRTGPLTESVTPHQLLWTRIPSNSEALQKYDDPSSGPNAPHIEIALIWGPNFGGAASLLTPHSRGSVTLASSNPFTDPLINTNYLTHPFDIEVLKEAIRTMKRFYSASGFSSFIATPIAPDPDAGEAEFEAYTRNSGVTALHAVGTASMSARGAKGGVVDPDLKVKGVKGLSIVDASVIPYAPTGHTSAPVYILAERASDLIRSRCESIA</sequence>
<feature type="binding site" evidence="16">
    <location>
        <begin position="198"/>
        <end position="201"/>
    </location>
    <ligand>
        <name>FAD</name>
        <dbReference type="ChEBI" id="CHEBI:57692"/>
    </ligand>
</feature>
<feature type="active site" description="Proton donor" evidence="15">
    <location>
        <position position="589"/>
    </location>
</feature>
<evidence type="ECO:0000256" key="7">
    <source>
        <dbReference type="ARBA" id="ARBA00022630"/>
    </source>
</evidence>
<evidence type="ECO:0000256" key="4">
    <source>
        <dbReference type="ARBA" id="ARBA00011245"/>
    </source>
</evidence>
<dbReference type="InterPro" id="IPR000172">
    <property type="entry name" value="GMC_OxRdtase_N"/>
</dbReference>
<dbReference type="InterPro" id="IPR036188">
    <property type="entry name" value="FAD/NAD-bd_sf"/>
</dbReference>
<evidence type="ECO:0000256" key="2">
    <source>
        <dbReference type="ARBA" id="ARBA00004613"/>
    </source>
</evidence>
<comment type="catalytic activity">
    <reaction evidence="12">
        <text>pyranose + acceptor = pyranos-3-ulose + reduced acceptor.</text>
        <dbReference type="EC" id="1.1.99.29"/>
    </reaction>
</comment>
<feature type="binding site" evidence="16">
    <location>
        <position position="190"/>
    </location>
    <ligand>
        <name>FAD</name>
        <dbReference type="ChEBI" id="CHEBI:57692"/>
    </ligand>
</feature>
<evidence type="ECO:0000256" key="17">
    <source>
        <dbReference type="SAM" id="Coils"/>
    </source>
</evidence>